<name>A0A1M7CG64_9FLAO</name>
<keyword evidence="1" id="KW-0812">Transmembrane</keyword>
<dbReference type="EMBL" id="FRBM01000005">
    <property type="protein sequence ID" value="SHL66223.1"/>
    <property type="molecule type" value="Genomic_DNA"/>
</dbReference>
<accession>A0A1M7CG64</accession>
<gene>
    <name evidence="2" type="ORF">SAMN05444407_105208</name>
</gene>
<evidence type="ECO:0000256" key="1">
    <source>
        <dbReference type="SAM" id="Phobius"/>
    </source>
</evidence>
<reference evidence="2 3" key="1">
    <citation type="submission" date="2016-11" db="EMBL/GenBank/DDBJ databases">
        <authorList>
            <person name="Jaros S."/>
            <person name="Januszkiewicz K."/>
            <person name="Wedrychowicz H."/>
        </authorList>
    </citation>
    <scope>NUCLEOTIDE SEQUENCE [LARGE SCALE GENOMIC DNA]</scope>
    <source>
        <strain evidence="2 3">DSM 27621</strain>
    </source>
</reference>
<feature type="transmembrane region" description="Helical" evidence="1">
    <location>
        <begin position="20"/>
        <end position="42"/>
    </location>
</feature>
<dbReference type="Proteomes" id="UP000184069">
    <property type="component" value="Unassembled WGS sequence"/>
</dbReference>
<feature type="transmembrane region" description="Helical" evidence="1">
    <location>
        <begin position="148"/>
        <end position="166"/>
    </location>
</feature>
<keyword evidence="1" id="KW-1133">Transmembrane helix</keyword>
<feature type="transmembrane region" description="Helical" evidence="1">
    <location>
        <begin position="93"/>
        <end position="111"/>
    </location>
</feature>
<organism evidence="2 3">
    <name type="scientific">Chryseobacterium contaminans</name>
    <dbReference type="NCBI Taxonomy" id="1423959"/>
    <lineage>
        <taxon>Bacteria</taxon>
        <taxon>Pseudomonadati</taxon>
        <taxon>Bacteroidota</taxon>
        <taxon>Flavobacteriia</taxon>
        <taxon>Flavobacteriales</taxon>
        <taxon>Weeksellaceae</taxon>
        <taxon>Chryseobacterium group</taxon>
        <taxon>Chryseobacterium</taxon>
    </lineage>
</organism>
<sequence length="224" mass="26160">MKDFLIFLEEVKTLQFVKEYLPFLIIIPSLLGVIKQIAQISIHSPNLVSSCFSISQIVLDGTLVLLNMPLMLLGLLLYYIFRNFPGKKHKIGILLLTIVAIILYLYLFYITNNIPSILQLIFYLFLNIGLVICYHYQKKMLNQKYGKIAYIITMALIFSGFINTISTGSEEHIYNFRVLQEQLKLKHPEAIFLYSNDKCILYDLNPNKSDYFIMEYDDIYLKNK</sequence>
<evidence type="ECO:0000313" key="3">
    <source>
        <dbReference type="Proteomes" id="UP000184069"/>
    </source>
</evidence>
<keyword evidence="1" id="KW-0472">Membrane</keyword>
<dbReference type="RefSeq" id="WP_073300339.1">
    <property type="nucleotide sequence ID" value="NZ_FRBM01000005.1"/>
</dbReference>
<feature type="transmembrane region" description="Helical" evidence="1">
    <location>
        <begin position="62"/>
        <end position="81"/>
    </location>
</feature>
<feature type="transmembrane region" description="Helical" evidence="1">
    <location>
        <begin position="117"/>
        <end position="136"/>
    </location>
</feature>
<proteinExistence type="predicted"/>
<evidence type="ECO:0000313" key="2">
    <source>
        <dbReference type="EMBL" id="SHL66223.1"/>
    </source>
</evidence>
<dbReference type="AlphaFoldDB" id="A0A1M7CG64"/>
<protein>
    <submittedName>
        <fullName evidence="2">Uncharacterized protein</fullName>
    </submittedName>
</protein>